<organism evidence="1 2">
    <name type="scientific">Dongia sedimenti</name>
    <dbReference type="NCBI Taxonomy" id="3064282"/>
    <lineage>
        <taxon>Bacteria</taxon>
        <taxon>Pseudomonadati</taxon>
        <taxon>Pseudomonadota</taxon>
        <taxon>Alphaproteobacteria</taxon>
        <taxon>Rhodospirillales</taxon>
        <taxon>Dongiaceae</taxon>
        <taxon>Dongia</taxon>
    </lineage>
</organism>
<evidence type="ECO:0000313" key="2">
    <source>
        <dbReference type="Proteomes" id="UP001230156"/>
    </source>
</evidence>
<dbReference type="RefSeq" id="WP_379953642.1">
    <property type="nucleotide sequence ID" value="NZ_JAUYVI010000001.1"/>
</dbReference>
<evidence type="ECO:0000313" key="1">
    <source>
        <dbReference type="EMBL" id="MDQ7246264.1"/>
    </source>
</evidence>
<comment type="caution">
    <text evidence="1">The sequence shown here is derived from an EMBL/GenBank/DDBJ whole genome shotgun (WGS) entry which is preliminary data.</text>
</comment>
<keyword evidence="2" id="KW-1185">Reference proteome</keyword>
<protein>
    <submittedName>
        <fullName evidence="1">Thermostable hemolysin</fullName>
    </submittedName>
</protein>
<dbReference type="InterPro" id="IPR022050">
    <property type="entry name" value="T_hemolysin"/>
</dbReference>
<dbReference type="Pfam" id="PF12261">
    <property type="entry name" value="T_hemolysin"/>
    <property type="match status" value="1"/>
</dbReference>
<dbReference type="EMBL" id="JAUYVI010000001">
    <property type="protein sequence ID" value="MDQ7246264.1"/>
    <property type="molecule type" value="Genomic_DNA"/>
</dbReference>
<reference evidence="2" key="1">
    <citation type="submission" date="2023-08" db="EMBL/GenBank/DDBJ databases">
        <title>Rhodospirillaceae gen. nov., a novel taxon isolated from the Yangtze River Yuezi River estuary sludge.</title>
        <authorList>
            <person name="Ruan L."/>
        </authorList>
    </citation>
    <scope>NUCLEOTIDE SEQUENCE [LARGE SCALE GENOMIC DNA]</scope>
    <source>
        <strain evidence="2">R-7</strain>
    </source>
</reference>
<gene>
    <name evidence="1" type="ORF">Q8A70_01240</name>
</gene>
<dbReference type="Proteomes" id="UP001230156">
    <property type="component" value="Unassembled WGS sequence"/>
</dbReference>
<sequence length="209" mass="23126">MPHRTSAESGLILAEHDALDRVAVSQFIRNRFLKDYDARLTHLMPRLFSLTNAAGQMVAGFGLREAAQSPLFMECYLDEPIEARLARLAGRKVERARIVEVGNLAARPGGARAMIALLTRHLYELDFEWVTFTGVALLRSAFHRLSLHPLEIAQATPDRLSERERLAWGRYFEGRPIVMAGHVASGYRVLSRRPSALAAPSAAVAAVAP</sequence>
<accession>A0ABU0YEY0</accession>
<name>A0ABU0YEY0_9PROT</name>
<proteinExistence type="predicted"/>